<protein>
    <submittedName>
        <fullName evidence="1">Uncharacterized protein</fullName>
    </submittedName>
</protein>
<sequence length="283" mass="32452">MKGKYVGIYIDDNIITAVIMRIIKGVCRMEDAITMSRSKSSGEDISSLIHRYSLEEEKIAIVGKTQVYIHGEFSKLQTKEEVRSMLEWHIDEYIPWDRNTYEFDFFLRTIDDKPYVYIVAVNKNDTNELISGVTKGGGYIRIVDYYPAPLTYLYEKRTGLLLGIINGETNTIHFFAWWKGACVAECEVAIDEEVLWKRLEEIEDTLAMFENTTIEGVQLYGKEQLATEKAILCDSIIELYGSITPVDIEISDRAYELYKTGNLTWECAAGLCMRGLSYVNITQ</sequence>
<gene>
    <name evidence="1" type="ORF">HMPREF0872_02295</name>
</gene>
<comment type="caution">
    <text evidence="1">The sequence shown here is derived from an EMBL/GenBank/DDBJ whole genome shotgun (WGS) entry which is preliminary data.</text>
</comment>
<evidence type="ECO:0000313" key="1">
    <source>
        <dbReference type="EMBL" id="KGF47940.1"/>
    </source>
</evidence>
<evidence type="ECO:0000313" key="2">
    <source>
        <dbReference type="Proteomes" id="UP000029628"/>
    </source>
</evidence>
<proteinExistence type="predicted"/>
<reference evidence="1 2" key="1">
    <citation type="submission" date="2014-07" db="EMBL/GenBank/DDBJ databases">
        <authorList>
            <person name="McCorrison J."/>
            <person name="Sanka R."/>
            <person name="Torralba M."/>
            <person name="Gillis M."/>
            <person name="Haft D.H."/>
            <person name="Methe B."/>
            <person name="Sutton G."/>
            <person name="Nelson K.E."/>
        </authorList>
    </citation>
    <scope>NUCLEOTIDE SEQUENCE [LARGE SCALE GENOMIC DNA]</scope>
    <source>
        <strain evidence="1 2">DNF00314</strain>
    </source>
</reference>
<accession>A0A096AMB2</accession>
<dbReference type="AlphaFoldDB" id="A0A096AMB2"/>
<name>A0A096AMB2_9FIRM</name>
<dbReference type="RefSeq" id="WP_038151503.1">
    <property type="nucleotide sequence ID" value="NZ_JRNT01000006.1"/>
</dbReference>
<organism evidence="1 2">
    <name type="scientific">Veillonella montpellierensis DNF00314</name>
    <dbReference type="NCBI Taxonomy" id="1401067"/>
    <lineage>
        <taxon>Bacteria</taxon>
        <taxon>Bacillati</taxon>
        <taxon>Bacillota</taxon>
        <taxon>Negativicutes</taxon>
        <taxon>Veillonellales</taxon>
        <taxon>Veillonellaceae</taxon>
        <taxon>Veillonella</taxon>
    </lineage>
</organism>
<dbReference type="EMBL" id="JRNT01000006">
    <property type="protein sequence ID" value="KGF47940.1"/>
    <property type="molecule type" value="Genomic_DNA"/>
</dbReference>
<dbReference type="Proteomes" id="UP000029628">
    <property type="component" value="Unassembled WGS sequence"/>
</dbReference>
<keyword evidence="2" id="KW-1185">Reference proteome</keyword>